<keyword evidence="10" id="KW-1185">Reference proteome</keyword>
<keyword evidence="4" id="KW-0201">Cytochrome c-type biogenesis</keyword>
<reference evidence="9 10" key="1">
    <citation type="journal article" date="1998" name="Nature">
        <title>The complete genome of the hyperthermophilic bacterium Aquifex aeolicus.</title>
        <authorList>
            <person name="Deckert G."/>
            <person name="Warren P.V."/>
            <person name="Gaasterland T."/>
            <person name="Young W.G."/>
            <person name="Lenox A.L."/>
            <person name="Graham D.E."/>
            <person name="Overbeek R."/>
            <person name="Snead M.A."/>
            <person name="Keller M."/>
            <person name="Aujay M."/>
            <person name="Huber R."/>
            <person name="Feldman R.A."/>
            <person name="Short J.M."/>
            <person name="Olson G.J."/>
            <person name="Swanson R.V."/>
        </authorList>
    </citation>
    <scope>NUCLEOTIDE SEQUENCE [LARGE SCALE GENOMIC DNA]</scope>
    <source>
        <strain evidence="9 10">VF5</strain>
    </source>
</reference>
<dbReference type="RefSeq" id="WP_010880440.1">
    <property type="nucleotide sequence ID" value="NC_000918.1"/>
</dbReference>
<feature type="transmembrane region" description="Helical" evidence="7">
    <location>
        <begin position="114"/>
        <end position="130"/>
    </location>
</feature>
<protein>
    <submittedName>
        <fullName evidence="9">Cytochrome c-type biogenesis protein</fullName>
    </submittedName>
</protein>
<feature type="domain" description="Cytochrome C biogenesis protein transmembrane" evidence="8">
    <location>
        <begin position="4"/>
        <end position="106"/>
    </location>
</feature>
<evidence type="ECO:0000256" key="6">
    <source>
        <dbReference type="ARBA" id="ARBA00023136"/>
    </source>
</evidence>
<feature type="transmembrane region" description="Helical" evidence="7">
    <location>
        <begin position="51"/>
        <end position="80"/>
    </location>
</feature>
<evidence type="ECO:0000313" key="10">
    <source>
        <dbReference type="Proteomes" id="UP000000798"/>
    </source>
</evidence>
<dbReference type="PANTHER" id="PTHR31272">
    <property type="entry name" value="CYTOCHROME C-TYPE BIOGENESIS PROTEIN HI_1454-RELATED"/>
    <property type="match status" value="1"/>
</dbReference>
<proteinExistence type="inferred from homology"/>
<dbReference type="Proteomes" id="UP000000798">
    <property type="component" value="Chromosome"/>
</dbReference>
<evidence type="ECO:0000256" key="5">
    <source>
        <dbReference type="ARBA" id="ARBA00022989"/>
    </source>
</evidence>
<dbReference type="EnsemblBacteria" id="AAC06911">
    <property type="protein sequence ID" value="AAC06911"/>
    <property type="gene ID" value="aq_731"/>
</dbReference>
<evidence type="ECO:0000256" key="4">
    <source>
        <dbReference type="ARBA" id="ARBA00022748"/>
    </source>
</evidence>
<name>O66942_AQUAE</name>
<dbReference type="PIR" id="B70364">
    <property type="entry name" value="B70364"/>
</dbReference>
<dbReference type="STRING" id="224324.aq_731"/>
<feature type="transmembrane region" description="Helical" evidence="7">
    <location>
        <begin position="248"/>
        <end position="266"/>
    </location>
</feature>
<sequence length="277" mass="30698">MDVTVISAFLGGLLSFLSPCILPIIPAYLSYISGVGVSDVETQKGKVNWKVFFSALYFVLGFTLVFTGLGASATFVGQLLHDYQEWIIRVGSGLVIFFGLHFAGVFLWKHFLKVYIPIGILIPVLYFLKLLSWNEFFNLMFAYAVVLILYLVKAHEFLYRQLKIEAKAEISYLGAFLMGVVFAFGWSPCIGPVLGSILFLASQQETVAKGALLLFVYSIGLGIPFLLAGLLFSLFLNFVRSFSRYFKYVEIAGGVLLVSLGLLLALDKLSLIANITF</sequence>
<dbReference type="eggNOG" id="COG0785">
    <property type="taxonomic scope" value="Bacteria"/>
</dbReference>
<dbReference type="HOGENOM" id="CLU_053225_2_0_0"/>
<dbReference type="AlphaFoldDB" id="O66942"/>
<feature type="transmembrane region" description="Helical" evidence="7">
    <location>
        <begin position="86"/>
        <end position="107"/>
    </location>
</feature>
<dbReference type="GO" id="GO:0017004">
    <property type="term" value="P:cytochrome complex assembly"/>
    <property type="evidence" value="ECO:0007669"/>
    <property type="project" value="UniProtKB-KW"/>
</dbReference>
<organism evidence="9 10">
    <name type="scientific">Aquifex aeolicus (strain VF5)</name>
    <dbReference type="NCBI Taxonomy" id="224324"/>
    <lineage>
        <taxon>Bacteria</taxon>
        <taxon>Pseudomonadati</taxon>
        <taxon>Aquificota</taxon>
        <taxon>Aquificia</taxon>
        <taxon>Aquificales</taxon>
        <taxon>Aquificaceae</taxon>
        <taxon>Aquifex</taxon>
    </lineage>
</organism>
<dbReference type="OrthoDB" id="9803065at2"/>
<comment type="subcellular location">
    <subcellularLocation>
        <location evidence="1">Membrane</location>
        <topology evidence="1">Multi-pass membrane protein</topology>
    </subcellularLocation>
</comment>
<dbReference type="InterPro" id="IPR003834">
    <property type="entry name" value="Cyt_c_assmbl_TM_dom"/>
</dbReference>
<dbReference type="KEGG" id="aae:aq_731"/>
<accession>O66942</accession>
<feature type="domain" description="Cytochrome C biogenesis protein transmembrane" evidence="8">
    <location>
        <begin position="150"/>
        <end position="243"/>
    </location>
</feature>
<evidence type="ECO:0000256" key="2">
    <source>
        <dbReference type="ARBA" id="ARBA00006143"/>
    </source>
</evidence>
<dbReference type="Pfam" id="PF02683">
    <property type="entry name" value="DsbD_TM"/>
    <property type="match status" value="2"/>
</dbReference>
<dbReference type="PATRIC" id="fig|224324.8.peg.585"/>
<keyword evidence="3 7" id="KW-0812">Transmembrane</keyword>
<feature type="transmembrane region" description="Helical" evidence="7">
    <location>
        <begin position="136"/>
        <end position="152"/>
    </location>
</feature>
<dbReference type="PANTHER" id="PTHR31272:SF4">
    <property type="entry name" value="CYTOCHROME C-TYPE BIOGENESIS PROTEIN HI_1454-RELATED"/>
    <property type="match status" value="1"/>
</dbReference>
<evidence type="ECO:0000256" key="3">
    <source>
        <dbReference type="ARBA" id="ARBA00022692"/>
    </source>
</evidence>
<evidence type="ECO:0000259" key="8">
    <source>
        <dbReference type="Pfam" id="PF02683"/>
    </source>
</evidence>
<keyword evidence="6 7" id="KW-0472">Membrane</keyword>
<keyword evidence="5 7" id="KW-1133">Transmembrane helix</keyword>
<evidence type="ECO:0000256" key="7">
    <source>
        <dbReference type="SAM" id="Phobius"/>
    </source>
</evidence>
<comment type="similarity">
    <text evidence="2">Belongs to the DsbD family.</text>
</comment>
<gene>
    <name evidence="9" type="primary">ccdA</name>
    <name evidence="9" type="ordered locus">aq_731</name>
</gene>
<feature type="transmembrane region" description="Helical" evidence="7">
    <location>
        <begin position="173"/>
        <end position="200"/>
    </location>
</feature>
<dbReference type="InterPro" id="IPR051790">
    <property type="entry name" value="Cytochrome_c-biogenesis_DsbD"/>
</dbReference>
<feature type="transmembrane region" description="Helical" evidence="7">
    <location>
        <begin position="6"/>
        <end position="31"/>
    </location>
</feature>
<evidence type="ECO:0000313" key="9">
    <source>
        <dbReference type="EMBL" id="AAC06911.1"/>
    </source>
</evidence>
<dbReference type="GO" id="GO:0016020">
    <property type="term" value="C:membrane"/>
    <property type="evidence" value="ECO:0007669"/>
    <property type="project" value="UniProtKB-SubCell"/>
</dbReference>
<dbReference type="EMBL" id="AE000657">
    <property type="protein sequence ID" value="AAC06911.1"/>
    <property type="molecule type" value="Genomic_DNA"/>
</dbReference>
<dbReference type="InParanoid" id="O66942"/>
<feature type="transmembrane region" description="Helical" evidence="7">
    <location>
        <begin position="212"/>
        <end position="236"/>
    </location>
</feature>
<evidence type="ECO:0000256" key="1">
    <source>
        <dbReference type="ARBA" id="ARBA00004141"/>
    </source>
</evidence>